<name>A0A4U1EWZ2_MONMO</name>
<dbReference type="Proteomes" id="UP000308365">
    <property type="component" value="Unassembled WGS sequence"/>
</dbReference>
<reference evidence="2" key="1">
    <citation type="journal article" date="2019" name="IScience">
        <title>Narwhal Genome Reveals Long-Term Low Genetic Diversity despite Current Large Abundance Size.</title>
        <authorList>
            <person name="Westbury M.V."/>
            <person name="Petersen B."/>
            <person name="Garde E."/>
            <person name="Heide-Jorgensen M.P."/>
            <person name="Lorenzen E.D."/>
        </authorList>
    </citation>
    <scope>NUCLEOTIDE SEQUENCE [LARGE SCALE GENOMIC DNA]</scope>
</reference>
<dbReference type="EMBL" id="RWIC01000652">
    <property type="protein sequence ID" value="TKC41351.1"/>
    <property type="molecule type" value="Genomic_DNA"/>
</dbReference>
<evidence type="ECO:0000313" key="2">
    <source>
        <dbReference type="Proteomes" id="UP000308365"/>
    </source>
</evidence>
<sequence length="41" mass="4268">MPTYPGRTGGCAQTPGGSLCLPFSRLAPSVSCSLLHSWAPY</sequence>
<gene>
    <name evidence="1" type="ORF">EI555_008102</name>
</gene>
<protein>
    <submittedName>
        <fullName evidence="1">Uncharacterized protein</fullName>
    </submittedName>
</protein>
<comment type="caution">
    <text evidence="1">The sequence shown here is derived from an EMBL/GenBank/DDBJ whole genome shotgun (WGS) entry which is preliminary data.</text>
</comment>
<evidence type="ECO:0000313" key="1">
    <source>
        <dbReference type="EMBL" id="TKC41351.1"/>
    </source>
</evidence>
<organism evidence="1 2">
    <name type="scientific">Monodon monoceros</name>
    <name type="common">Narwhal</name>
    <name type="synonym">Ceratodon monodon</name>
    <dbReference type="NCBI Taxonomy" id="40151"/>
    <lineage>
        <taxon>Eukaryota</taxon>
        <taxon>Metazoa</taxon>
        <taxon>Chordata</taxon>
        <taxon>Craniata</taxon>
        <taxon>Vertebrata</taxon>
        <taxon>Euteleostomi</taxon>
        <taxon>Mammalia</taxon>
        <taxon>Eutheria</taxon>
        <taxon>Laurasiatheria</taxon>
        <taxon>Artiodactyla</taxon>
        <taxon>Whippomorpha</taxon>
        <taxon>Cetacea</taxon>
        <taxon>Odontoceti</taxon>
        <taxon>Monodontidae</taxon>
        <taxon>Monodon</taxon>
    </lineage>
</organism>
<accession>A0A4U1EWZ2</accession>
<proteinExistence type="predicted"/>
<dbReference type="AlphaFoldDB" id="A0A4U1EWZ2"/>